<gene>
    <name evidence="2" type="ORF">Anapl_08042</name>
</gene>
<organism evidence="2 3">
    <name type="scientific">Anas platyrhynchos</name>
    <name type="common">Mallard</name>
    <name type="synonym">Anas boschas</name>
    <dbReference type="NCBI Taxonomy" id="8839"/>
    <lineage>
        <taxon>Eukaryota</taxon>
        <taxon>Metazoa</taxon>
        <taxon>Chordata</taxon>
        <taxon>Craniata</taxon>
        <taxon>Vertebrata</taxon>
        <taxon>Euteleostomi</taxon>
        <taxon>Archelosauria</taxon>
        <taxon>Archosauria</taxon>
        <taxon>Dinosauria</taxon>
        <taxon>Saurischia</taxon>
        <taxon>Theropoda</taxon>
        <taxon>Coelurosauria</taxon>
        <taxon>Aves</taxon>
        <taxon>Neognathae</taxon>
        <taxon>Galloanserae</taxon>
        <taxon>Anseriformes</taxon>
        <taxon>Anatidae</taxon>
        <taxon>Anatinae</taxon>
        <taxon>Anas</taxon>
    </lineage>
</organism>
<sequence length="344" mass="37232">MAAPRSMVLHQNIRSCQKHTALSSFTETQQNSPEHHFSKKPVRTATGSVEFSRASVPLDSQDLAAPLLGLPGLHFIASSSATKSHISRKRKEHAAQVIERRNVPSPGNGKNTQLSSLCPGDAGPQHQHQQGWVTLVEHGQPNLAAAHTTPGPSALQHISLLTPGLRSKGRVFEKLNWDPQMLDNPLADPKCAYEGFCHHPPGLARLLLLKETWSEPPWVCHGHKTEALVHVRTDALTTPKTTSRSQFIFVENRAKTRSAAAASAGPCANSEIAALWSERLDAGPLRTSESKSFGALEVKAQTPRIASVCQHRAAACPVPSMIHCPWEALLNEDTSPRCPALTAA</sequence>
<feature type="region of interest" description="Disordered" evidence="1">
    <location>
        <begin position="84"/>
        <end position="128"/>
    </location>
</feature>
<keyword evidence="3" id="KW-1185">Reference proteome</keyword>
<accession>R0M8L6</accession>
<proteinExistence type="predicted"/>
<dbReference type="AlphaFoldDB" id="R0M8L6"/>
<reference evidence="3" key="1">
    <citation type="journal article" date="2013" name="Nat. Genet.">
        <title>The duck genome and transcriptome provide insight into an avian influenza virus reservoir species.</title>
        <authorList>
            <person name="Huang Y."/>
            <person name="Li Y."/>
            <person name="Burt D.W."/>
            <person name="Chen H."/>
            <person name="Zhang Y."/>
            <person name="Qian W."/>
            <person name="Kim H."/>
            <person name="Gan S."/>
            <person name="Zhao Y."/>
            <person name="Li J."/>
            <person name="Yi K."/>
            <person name="Feng H."/>
            <person name="Zhu P."/>
            <person name="Li B."/>
            <person name="Liu Q."/>
            <person name="Fairley S."/>
            <person name="Magor K.E."/>
            <person name="Du Z."/>
            <person name="Hu X."/>
            <person name="Goodman L."/>
            <person name="Tafer H."/>
            <person name="Vignal A."/>
            <person name="Lee T."/>
            <person name="Kim K.W."/>
            <person name="Sheng Z."/>
            <person name="An Y."/>
            <person name="Searle S."/>
            <person name="Herrero J."/>
            <person name="Groenen M.A."/>
            <person name="Crooijmans R.P."/>
            <person name="Faraut T."/>
            <person name="Cai Q."/>
            <person name="Webster R.G."/>
            <person name="Aldridge J.R."/>
            <person name="Warren W.C."/>
            <person name="Bartschat S."/>
            <person name="Kehr S."/>
            <person name="Marz M."/>
            <person name="Stadler P.F."/>
            <person name="Smith J."/>
            <person name="Kraus R.H."/>
            <person name="Zhao Y."/>
            <person name="Ren L."/>
            <person name="Fei J."/>
            <person name="Morisson M."/>
            <person name="Kaiser P."/>
            <person name="Griffin D.K."/>
            <person name="Rao M."/>
            <person name="Pitel F."/>
            <person name="Wang J."/>
            <person name="Li N."/>
        </authorList>
    </citation>
    <scope>NUCLEOTIDE SEQUENCE [LARGE SCALE GENOMIC DNA]</scope>
</reference>
<dbReference type="Proteomes" id="UP000296049">
    <property type="component" value="Unassembled WGS sequence"/>
</dbReference>
<protein>
    <submittedName>
        <fullName evidence="2">Uncharacterized protein</fullName>
    </submittedName>
</protein>
<evidence type="ECO:0000256" key="1">
    <source>
        <dbReference type="SAM" id="MobiDB-lite"/>
    </source>
</evidence>
<evidence type="ECO:0000313" key="3">
    <source>
        <dbReference type="Proteomes" id="UP000296049"/>
    </source>
</evidence>
<evidence type="ECO:0000313" key="2">
    <source>
        <dbReference type="EMBL" id="EOB09123.1"/>
    </source>
</evidence>
<dbReference type="EMBL" id="KB742389">
    <property type="protein sequence ID" value="EOB09123.1"/>
    <property type="molecule type" value="Genomic_DNA"/>
</dbReference>
<name>R0M8L6_ANAPL</name>